<dbReference type="InterPro" id="IPR007434">
    <property type="entry name" value="FemAB-like"/>
</dbReference>
<sequence>MTQLRLECIGGVEEMDPSCWNALVSDDHPFLRHEFLHALETTGAVSVGTGWLPEHRTLWQGERLVGFLPFYLKSHSWGEYVFDWGWADAWQNAGGRYYPKGLSAIPYTPAPGPRLMLADDIDRQTAMELLASGWETDSRLSGWHLLFAEPQEVEAWCRARPELIKRSGVQFQWRDVDFGDFDGYLAAMTSKRRKEIRRERRRVQEQGISLRRLSGDEISLDDMRHFYRCYRITYLERGQSGYLSEAFFLRLLEEMPQALLLIQACHSGQPVAAALCLQGSRTLYGRYWGSEVMADCLHFETCYYQAIEHCLAHGLTRFDPGTQGEHKVARGFAPVHLTSLHFIADPQLGEAVADFCRREHRHIQAYASSAERGLPFRRSSNRPGSGQGAS</sequence>
<keyword evidence="4" id="KW-1185">Reference proteome</keyword>
<dbReference type="Pfam" id="PF04339">
    <property type="entry name" value="FemAB_like"/>
    <property type="match status" value="1"/>
</dbReference>
<dbReference type="AlphaFoldDB" id="A0A1M7F2T5"/>
<reference evidence="2 3" key="1">
    <citation type="submission" date="2016-11" db="EMBL/GenBank/DDBJ databases">
        <authorList>
            <person name="Jaros S."/>
            <person name="Januszkiewicz K."/>
            <person name="Wedrychowicz H."/>
        </authorList>
    </citation>
    <scope>NUCLEOTIDE SEQUENCE [LARGE SCALE GENOMIC DNA]</scope>
    <source>
        <strain evidence="2 3">DSM 4740</strain>
    </source>
</reference>
<dbReference type="STRING" id="44933.SAMN05660971_01895"/>
<evidence type="ECO:0000313" key="2">
    <source>
        <dbReference type="EMBL" id="SHL97987.1"/>
    </source>
</evidence>
<dbReference type="PANTHER" id="PTHR47017">
    <property type="entry name" value="ACYL-COA"/>
    <property type="match status" value="1"/>
</dbReference>
<protein>
    <recommendedName>
        <fullName evidence="5">Peptidogalycan biosysnthesis/recognition</fullName>
    </recommendedName>
</protein>
<dbReference type="Gene3D" id="3.40.630.30">
    <property type="match status" value="1"/>
</dbReference>
<name>A0A1M7F2T5_9GAMM</name>
<dbReference type="InterPro" id="IPR016181">
    <property type="entry name" value="Acyl_CoA_acyltransferase"/>
</dbReference>
<dbReference type="EMBL" id="BJXU01000040">
    <property type="protein sequence ID" value="GEN23364.1"/>
    <property type="molecule type" value="Genomic_DNA"/>
</dbReference>
<dbReference type="PANTHER" id="PTHR47017:SF1">
    <property type="entry name" value="ACYL-COA"/>
    <property type="match status" value="1"/>
</dbReference>
<evidence type="ECO:0000313" key="3">
    <source>
        <dbReference type="Proteomes" id="UP000184123"/>
    </source>
</evidence>
<evidence type="ECO:0000313" key="4">
    <source>
        <dbReference type="Proteomes" id="UP000321726"/>
    </source>
</evidence>
<dbReference type="Proteomes" id="UP000184123">
    <property type="component" value="Unassembled WGS sequence"/>
</dbReference>
<dbReference type="SUPFAM" id="SSF55729">
    <property type="entry name" value="Acyl-CoA N-acyltransferases (Nat)"/>
    <property type="match status" value="1"/>
</dbReference>
<dbReference type="Proteomes" id="UP000321726">
    <property type="component" value="Unassembled WGS sequence"/>
</dbReference>
<evidence type="ECO:0008006" key="5">
    <source>
        <dbReference type="Google" id="ProtNLM"/>
    </source>
</evidence>
<gene>
    <name evidence="1" type="ORF">HCU01_13130</name>
    <name evidence="2" type="ORF">SAMN05660971_01895</name>
</gene>
<dbReference type="EMBL" id="FRCA01000004">
    <property type="protein sequence ID" value="SHL97987.1"/>
    <property type="molecule type" value="Genomic_DNA"/>
</dbReference>
<proteinExistence type="predicted"/>
<accession>A0A1M7F2T5</accession>
<organism evidence="2 3">
    <name type="scientific">Halomonas cupida</name>
    <dbReference type="NCBI Taxonomy" id="44933"/>
    <lineage>
        <taxon>Bacteria</taxon>
        <taxon>Pseudomonadati</taxon>
        <taxon>Pseudomonadota</taxon>
        <taxon>Gammaproteobacteria</taxon>
        <taxon>Oceanospirillales</taxon>
        <taxon>Halomonadaceae</taxon>
        <taxon>Halomonas</taxon>
    </lineage>
</organism>
<dbReference type="OrthoDB" id="9776898at2"/>
<evidence type="ECO:0000313" key="1">
    <source>
        <dbReference type="EMBL" id="GEN23364.1"/>
    </source>
</evidence>
<reference evidence="1 4" key="2">
    <citation type="submission" date="2019-07" db="EMBL/GenBank/DDBJ databases">
        <title>Whole genome shotgun sequence of Halomonas cupida NBRC 102219.</title>
        <authorList>
            <person name="Hosoyama A."/>
            <person name="Uohara A."/>
            <person name="Ohji S."/>
            <person name="Ichikawa N."/>
        </authorList>
    </citation>
    <scope>NUCLEOTIDE SEQUENCE [LARGE SCALE GENOMIC DNA]</scope>
    <source>
        <strain evidence="1 4">NBRC 102219</strain>
    </source>
</reference>
<dbReference type="RefSeq" id="WP_073434935.1">
    <property type="nucleotide sequence ID" value="NZ_BJXU01000040.1"/>
</dbReference>